<evidence type="ECO:0000313" key="3">
    <source>
        <dbReference type="EMBL" id="BFO22869.1"/>
    </source>
</evidence>
<gene>
    <name evidence="3" type="ORF">SHKM778_92570</name>
</gene>
<reference evidence="3" key="1">
    <citation type="submission" date="2024-06" db="EMBL/GenBank/DDBJ databases">
        <authorList>
            <consortium name="consrtm"/>
            <person name="Uemura M."/>
            <person name="Terahara T."/>
        </authorList>
    </citation>
    <scope>NUCLEOTIDE SEQUENCE</scope>
    <source>
        <strain evidence="3">KM77-8</strain>
    </source>
</reference>
<evidence type="ECO:0000256" key="2">
    <source>
        <dbReference type="SAM" id="Phobius"/>
    </source>
</evidence>
<evidence type="ECO:0000256" key="1">
    <source>
        <dbReference type="SAM" id="MobiDB-lite"/>
    </source>
</evidence>
<keyword evidence="2" id="KW-1133">Transmembrane helix</keyword>
<feature type="transmembrane region" description="Helical" evidence="2">
    <location>
        <begin position="32"/>
        <end position="52"/>
    </location>
</feature>
<organism evidence="3">
    <name type="scientific">Streptomyces haneummycinicus</name>
    <dbReference type="NCBI Taxonomy" id="3074435"/>
    <lineage>
        <taxon>Bacteria</taxon>
        <taxon>Bacillati</taxon>
        <taxon>Actinomycetota</taxon>
        <taxon>Actinomycetes</taxon>
        <taxon>Kitasatosporales</taxon>
        <taxon>Streptomycetaceae</taxon>
        <taxon>Streptomyces</taxon>
    </lineage>
</organism>
<name>A0AAT9HZC9_9ACTN</name>
<accession>A0AAT9HZC9</accession>
<dbReference type="AlphaFoldDB" id="A0AAT9HZC9"/>
<feature type="region of interest" description="Disordered" evidence="1">
    <location>
        <begin position="1"/>
        <end position="31"/>
    </location>
</feature>
<protein>
    <recommendedName>
        <fullName evidence="4">MFS transporter</fullName>
    </recommendedName>
</protein>
<evidence type="ECO:0008006" key="4">
    <source>
        <dbReference type="Google" id="ProtNLM"/>
    </source>
</evidence>
<feature type="compositionally biased region" description="Polar residues" evidence="1">
    <location>
        <begin position="1"/>
        <end position="12"/>
    </location>
</feature>
<sequence length="56" mass="5480">MSSAPPSATTGRQGRRPPAATPEPGPSRGSGAFLTLIAVCTAVTAANIYLAAPSSP</sequence>
<keyword evidence="2" id="KW-0812">Transmembrane</keyword>
<keyword evidence="2" id="KW-0472">Membrane</keyword>
<dbReference type="EMBL" id="AP035768">
    <property type="protein sequence ID" value="BFO22869.1"/>
    <property type="molecule type" value="Genomic_DNA"/>
</dbReference>
<reference evidence="3" key="2">
    <citation type="submission" date="2024-07" db="EMBL/GenBank/DDBJ databases">
        <title>Streptomyces haneummycinica sp. nov., a new antibiotic-producing actinobacterium isolated from marine sediment.</title>
        <authorList>
            <person name="Uemura M."/>
            <person name="Hamada M."/>
            <person name="Hirano S."/>
            <person name="Kobayashi K."/>
            <person name="Ohshiro T."/>
            <person name="Kobayashi T."/>
            <person name="Terahara T."/>
        </authorList>
    </citation>
    <scope>NUCLEOTIDE SEQUENCE</scope>
    <source>
        <strain evidence="3">KM77-8</strain>
    </source>
</reference>
<proteinExistence type="predicted"/>